<keyword evidence="2 5" id="KW-0547">Nucleotide-binding</keyword>
<feature type="binding site" evidence="5">
    <location>
        <position position="43"/>
    </location>
    <ligand>
        <name>ATP</name>
        <dbReference type="ChEBI" id="CHEBI:30616"/>
    </ligand>
</feature>
<proteinExistence type="predicted"/>
<evidence type="ECO:0000256" key="4">
    <source>
        <dbReference type="ARBA" id="ARBA00022840"/>
    </source>
</evidence>
<evidence type="ECO:0000256" key="5">
    <source>
        <dbReference type="PROSITE-ProRule" id="PRU10141"/>
    </source>
</evidence>
<dbReference type="CDD" id="cd14014">
    <property type="entry name" value="STKc_PknB_like"/>
    <property type="match status" value="1"/>
</dbReference>
<dbReference type="PROSITE" id="PS00108">
    <property type="entry name" value="PROTEIN_KINASE_ST"/>
    <property type="match status" value="1"/>
</dbReference>
<evidence type="ECO:0000259" key="7">
    <source>
        <dbReference type="PROSITE" id="PS50011"/>
    </source>
</evidence>
<evidence type="ECO:0000256" key="1">
    <source>
        <dbReference type="ARBA" id="ARBA00022679"/>
    </source>
</evidence>
<keyword evidence="9" id="KW-1185">Reference proteome</keyword>
<evidence type="ECO:0000313" key="9">
    <source>
        <dbReference type="Proteomes" id="UP001500655"/>
    </source>
</evidence>
<reference evidence="9" key="1">
    <citation type="journal article" date="2019" name="Int. J. Syst. Evol. Microbiol.">
        <title>The Global Catalogue of Microorganisms (GCM) 10K type strain sequencing project: providing services to taxonomists for standard genome sequencing and annotation.</title>
        <authorList>
            <consortium name="The Broad Institute Genomics Platform"/>
            <consortium name="The Broad Institute Genome Sequencing Center for Infectious Disease"/>
            <person name="Wu L."/>
            <person name="Ma J."/>
        </authorList>
    </citation>
    <scope>NUCLEOTIDE SEQUENCE [LARGE SCALE GENOMIC DNA]</scope>
    <source>
        <strain evidence="9">JCM 13249</strain>
    </source>
</reference>
<dbReference type="Pfam" id="PF00069">
    <property type="entry name" value="Pkinase"/>
    <property type="match status" value="1"/>
</dbReference>
<gene>
    <name evidence="8" type="ORF">GCM10009681_11900</name>
</gene>
<accession>A0ABN2JXP5</accession>
<dbReference type="Gene3D" id="3.30.200.20">
    <property type="entry name" value="Phosphorylase Kinase, domain 1"/>
    <property type="match status" value="1"/>
</dbReference>
<dbReference type="PANTHER" id="PTHR43289:SF34">
    <property type="entry name" value="SERINE_THREONINE-PROTEIN KINASE YBDM-RELATED"/>
    <property type="match status" value="1"/>
</dbReference>
<keyword evidence="3" id="KW-0418">Kinase</keyword>
<keyword evidence="1" id="KW-0808">Transferase</keyword>
<dbReference type="SUPFAM" id="SSF56112">
    <property type="entry name" value="Protein kinase-like (PK-like)"/>
    <property type="match status" value="1"/>
</dbReference>
<dbReference type="InterPro" id="IPR000719">
    <property type="entry name" value="Prot_kinase_dom"/>
</dbReference>
<protein>
    <recommendedName>
        <fullName evidence="7">Protein kinase domain-containing protein</fullName>
    </recommendedName>
</protein>
<dbReference type="SMART" id="SM00220">
    <property type="entry name" value="S_TKc"/>
    <property type="match status" value="1"/>
</dbReference>
<evidence type="ECO:0000256" key="2">
    <source>
        <dbReference type="ARBA" id="ARBA00022741"/>
    </source>
</evidence>
<comment type="caution">
    <text evidence="8">The sequence shown here is derived from an EMBL/GenBank/DDBJ whole genome shotgun (WGS) entry which is preliminary data.</text>
</comment>
<dbReference type="PROSITE" id="PS00107">
    <property type="entry name" value="PROTEIN_KINASE_ATP"/>
    <property type="match status" value="1"/>
</dbReference>
<dbReference type="EMBL" id="BAAALS010000004">
    <property type="protein sequence ID" value="GAA1742668.1"/>
    <property type="molecule type" value="Genomic_DNA"/>
</dbReference>
<dbReference type="InterPro" id="IPR011009">
    <property type="entry name" value="Kinase-like_dom_sf"/>
</dbReference>
<dbReference type="RefSeq" id="WP_344077693.1">
    <property type="nucleotide sequence ID" value="NZ_BAAALS010000004.1"/>
</dbReference>
<evidence type="ECO:0000256" key="3">
    <source>
        <dbReference type="ARBA" id="ARBA00022777"/>
    </source>
</evidence>
<evidence type="ECO:0000313" key="8">
    <source>
        <dbReference type="EMBL" id="GAA1742668.1"/>
    </source>
</evidence>
<feature type="region of interest" description="Disordered" evidence="6">
    <location>
        <begin position="290"/>
        <end position="313"/>
    </location>
</feature>
<dbReference type="PROSITE" id="PS50011">
    <property type="entry name" value="PROTEIN_KINASE_DOM"/>
    <property type="match status" value="1"/>
</dbReference>
<evidence type="ECO:0000256" key="6">
    <source>
        <dbReference type="SAM" id="MobiDB-lite"/>
    </source>
</evidence>
<dbReference type="PANTHER" id="PTHR43289">
    <property type="entry name" value="MITOGEN-ACTIVATED PROTEIN KINASE KINASE KINASE 20-RELATED"/>
    <property type="match status" value="1"/>
</dbReference>
<feature type="domain" description="Protein kinase" evidence="7">
    <location>
        <begin position="15"/>
        <end position="291"/>
    </location>
</feature>
<dbReference type="Proteomes" id="UP001500655">
    <property type="component" value="Unassembled WGS sequence"/>
</dbReference>
<dbReference type="InterPro" id="IPR008271">
    <property type="entry name" value="Ser/Thr_kinase_AS"/>
</dbReference>
<dbReference type="Gene3D" id="1.10.510.10">
    <property type="entry name" value="Transferase(Phosphotransferase) domain 1"/>
    <property type="match status" value="1"/>
</dbReference>
<name>A0ABN2JXP5_9ACTN</name>
<dbReference type="InterPro" id="IPR017441">
    <property type="entry name" value="Protein_kinase_ATP_BS"/>
</dbReference>
<sequence length="321" mass="35015">MTPLRPTDPTYVGPYRLVARLGSGGMGLVYLGISPLGDRVAVKVIRPELVNGQDVRARFATEVNHMRMVYGTRVTRFEGAGLDEDRPWLAVEYVPGLNLMEHMELRGPMGVRDAAMLGACLADGLARIHEAGLVHRDLKPRNILLGPDGPKMIDFGLAMLTDGENHLDESGLLVGTIAYMAPEQGFSDGEVSTATDIYALGATLVFAFSCHHPYPTERGLALLNRITDPYDPIDLSAVPDEVVFLIGAMLSYEPQDRPSLDAVARRLLSVATADGRSIEQARADFLAHTYVEPRRPAEPPRPAPGDEPFDDDRTILARFAS</sequence>
<organism evidence="8 9">
    <name type="scientific">Luedemannella helvata</name>
    <dbReference type="NCBI Taxonomy" id="349315"/>
    <lineage>
        <taxon>Bacteria</taxon>
        <taxon>Bacillati</taxon>
        <taxon>Actinomycetota</taxon>
        <taxon>Actinomycetes</taxon>
        <taxon>Micromonosporales</taxon>
        <taxon>Micromonosporaceae</taxon>
        <taxon>Luedemannella</taxon>
    </lineage>
</organism>
<keyword evidence="4 5" id="KW-0067">ATP-binding</keyword>